<dbReference type="PANTHER" id="PTHR43628">
    <property type="entry name" value="ACTIVATOR OF C KINASE PROTEIN 1-RELATED"/>
    <property type="match status" value="1"/>
</dbReference>
<dbReference type="EMBL" id="CP013235">
    <property type="protein sequence ID" value="AMP09397.1"/>
    <property type="molecule type" value="Genomic_DNA"/>
</dbReference>
<dbReference type="AlphaFoldDB" id="A0A127PP01"/>
<reference evidence="1 2" key="1">
    <citation type="submission" date="2015-11" db="EMBL/GenBank/DDBJ databases">
        <title>Exploring the genomic traits of fungus-feeding bacterial genus Collimonas.</title>
        <authorList>
            <person name="Song C."/>
            <person name="Schmidt R."/>
            <person name="de Jager V."/>
            <person name="Krzyzanowska D."/>
            <person name="Jongedijk E."/>
            <person name="Cankar K."/>
            <person name="Beekwilder J."/>
            <person name="van Veen A."/>
            <person name="de Boer W."/>
            <person name="van Veen J.A."/>
            <person name="Garbeva P."/>
        </authorList>
    </citation>
    <scope>NUCLEOTIDE SEQUENCE [LARGE SCALE GENOMIC DNA]</scope>
    <source>
        <strain evidence="1 2">Ter282</strain>
    </source>
</reference>
<dbReference type="InterPro" id="IPR052945">
    <property type="entry name" value="Mitotic_Regulator"/>
</dbReference>
<accession>A0A127PP01</accession>
<keyword evidence="2" id="KW-1185">Reference proteome</keyword>
<evidence type="ECO:0000313" key="1">
    <source>
        <dbReference type="EMBL" id="AMP09397.1"/>
    </source>
</evidence>
<dbReference type="Proteomes" id="UP000071778">
    <property type="component" value="Chromosome"/>
</dbReference>
<proteinExistence type="predicted"/>
<dbReference type="SMART" id="SM00671">
    <property type="entry name" value="SEL1"/>
    <property type="match status" value="2"/>
</dbReference>
<dbReference type="Pfam" id="PF08238">
    <property type="entry name" value="Sel1"/>
    <property type="match status" value="2"/>
</dbReference>
<dbReference type="Gene3D" id="1.25.40.10">
    <property type="entry name" value="Tetratricopeptide repeat domain"/>
    <property type="match status" value="1"/>
</dbReference>
<sequence length="120" mass="13365">MAADGGDGGANFVLGSMYEQGIEVDKDLTKAALWYSKGAELGFFMCQYNLSLLYTSGFGVPQDLVEAYKWAELAANSGPPDATTLRDFLKPRLSEVQRAKAERLVSDWQATHQKRKWQQL</sequence>
<name>A0A127PP01_9BURK</name>
<dbReference type="InterPro" id="IPR006597">
    <property type="entry name" value="Sel1-like"/>
</dbReference>
<protein>
    <submittedName>
        <fullName evidence="1">Sel1 repeat family protein</fullName>
    </submittedName>
</protein>
<dbReference type="PANTHER" id="PTHR43628:SF1">
    <property type="entry name" value="CHITIN SYNTHASE REGULATORY FACTOR 2-RELATED"/>
    <property type="match status" value="1"/>
</dbReference>
<evidence type="ECO:0000313" key="2">
    <source>
        <dbReference type="Proteomes" id="UP000071778"/>
    </source>
</evidence>
<organism evidence="1 2">
    <name type="scientific">Collimonas arenae</name>
    <dbReference type="NCBI Taxonomy" id="279058"/>
    <lineage>
        <taxon>Bacteria</taxon>
        <taxon>Pseudomonadati</taxon>
        <taxon>Pseudomonadota</taxon>
        <taxon>Betaproteobacteria</taxon>
        <taxon>Burkholderiales</taxon>
        <taxon>Oxalobacteraceae</taxon>
        <taxon>Collimonas</taxon>
    </lineage>
</organism>
<dbReference type="SUPFAM" id="SSF81901">
    <property type="entry name" value="HCP-like"/>
    <property type="match status" value="1"/>
</dbReference>
<dbReference type="PATRIC" id="fig|279058.17.peg.1726"/>
<dbReference type="InterPro" id="IPR011990">
    <property type="entry name" value="TPR-like_helical_dom_sf"/>
</dbReference>
<gene>
    <name evidence="1" type="ORF">CAter282_1615</name>
</gene>